<comment type="miscellaneous">
    <text evidence="12">Reaction proceeds by a ping-pong mechanism involving intermediate methylation of a conserved cysteine residue.</text>
</comment>
<dbReference type="SFLD" id="SFLDS00029">
    <property type="entry name" value="Radical_SAM"/>
    <property type="match status" value="1"/>
</dbReference>
<dbReference type="Gene3D" id="1.10.150.530">
    <property type="match status" value="1"/>
</dbReference>
<dbReference type="Gene3D" id="3.20.20.70">
    <property type="entry name" value="Aldolase class I"/>
    <property type="match status" value="1"/>
</dbReference>
<dbReference type="NCBIfam" id="TIGR00048">
    <property type="entry name" value="rRNA_mod_RlmN"/>
    <property type="match status" value="1"/>
</dbReference>
<dbReference type="InterPro" id="IPR007197">
    <property type="entry name" value="rSAM"/>
</dbReference>
<evidence type="ECO:0000256" key="1">
    <source>
        <dbReference type="ARBA" id="ARBA00004496"/>
    </source>
</evidence>
<evidence type="ECO:0000256" key="7">
    <source>
        <dbReference type="ARBA" id="ARBA00022691"/>
    </source>
</evidence>
<dbReference type="InterPro" id="IPR058240">
    <property type="entry name" value="rSAM_sf"/>
</dbReference>
<comment type="subcellular location">
    <subcellularLocation>
        <location evidence="1 12">Cytoplasm</location>
    </subcellularLocation>
</comment>
<keyword evidence="6 12" id="KW-0808">Transferase</keyword>
<feature type="binding site" evidence="12">
    <location>
        <position position="307"/>
    </location>
    <ligand>
        <name>S-adenosyl-L-methionine</name>
        <dbReference type="ChEBI" id="CHEBI:59789"/>
    </ligand>
</feature>
<dbReference type="SFLD" id="SFLDF00275">
    <property type="entry name" value="adenosine_C2_methyltransferase"/>
    <property type="match status" value="1"/>
</dbReference>
<evidence type="ECO:0000256" key="2">
    <source>
        <dbReference type="ARBA" id="ARBA00022485"/>
    </source>
</evidence>
<dbReference type="AlphaFoldDB" id="A0A8J3AAJ5"/>
<sequence length="386" mass="41887">MSESAAVDPYALSRDELTALLADLDQPRYRADQLHAWLVRGIDDPQEMTDLPVALREQLAERFAPARPELVAHTVADDGHTHKLLLRYPDGEAIETVLMLYPKRATVCISTQAGCAMGCPFCATGQAGFRRQLTAGEVVRQVVVADAALRGGGIGDQQIPDGAPDHVTNVVFMGMGEPLANLSATLATVRWLHDPDGFNLSARGITVSTVGLVPGIRKLADLGLPLTLAVSLHAATDDLRDELVPVNVSHPLAELEATVREYRERTNRRVTIEWCLIGDVNDDDRQADELARIARRLRAHVNVIPMNPTPGVRWKEPSRGRTRAFVDRVRRGGVEITLRDTRGRDADAACGQLLATYTLGAGSRLPAAVGAADRVDLLQVPDGPRP</sequence>
<comment type="similarity">
    <text evidence="12">Belongs to the radical SAM superfamily. RlmN family.</text>
</comment>
<dbReference type="InterPro" id="IPR013785">
    <property type="entry name" value="Aldolase_TIM"/>
</dbReference>
<dbReference type="EMBL" id="BMHA01000006">
    <property type="protein sequence ID" value="GGI06512.1"/>
    <property type="molecule type" value="Genomic_DNA"/>
</dbReference>
<dbReference type="GO" id="GO:0002935">
    <property type="term" value="F:tRNA (adenine(37)-C2)-methyltransferase activity"/>
    <property type="evidence" value="ECO:0007669"/>
    <property type="project" value="UniProtKB-UniRule"/>
</dbReference>
<proteinExistence type="inferred from homology"/>
<comment type="caution">
    <text evidence="12">Lacks conserved residue(s) required for the propagation of feature annotation.</text>
</comment>
<comment type="catalytic activity">
    <reaction evidence="12">
        <text>adenosine(37) in tRNA + 2 reduced [2Fe-2S]-[ferredoxin] + 2 S-adenosyl-L-methionine = 2-methyladenosine(37) in tRNA + 5'-deoxyadenosine + L-methionine + 2 oxidized [2Fe-2S]-[ferredoxin] + S-adenosyl-L-homocysteine</text>
        <dbReference type="Rhea" id="RHEA:43332"/>
        <dbReference type="Rhea" id="RHEA-COMP:10000"/>
        <dbReference type="Rhea" id="RHEA-COMP:10001"/>
        <dbReference type="Rhea" id="RHEA-COMP:10162"/>
        <dbReference type="Rhea" id="RHEA-COMP:10485"/>
        <dbReference type="ChEBI" id="CHEBI:17319"/>
        <dbReference type="ChEBI" id="CHEBI:33737"/>
        <dbReference type="ChEBI" id="CHEBI:33738"/>
        <dbReference type="ChEBI" id="CHEBI:57844"/>
        <dbReference type="ChEBI" id="CHEBI:57856"/>
        <dbReference type="ChEBI" id="CHEBI:59789"/>
        <dbReference type="ChEBI" id="CHEBI:74411"/>
        <dbReference type="ChEBI" id="CHEBI:74497"/>
        <dbReference type="EC" id="2.1.1.192"/>
    </reaction>
</comment>
<feature type="binding site" evidence="12">
    <location>
        <begin position="176"/>
        <end position="177"/>
    </location>
    <ligand>
        <name>S-adenosyl-L-methionine</name>
        <dbReference type="ChEBI" id="CHEBI:59789"/>
    </ligand>
</feature>
<name>A0A8J3AAJ5_9ACTN</name>
<dbReference type="PROSITE" id="PS51918">
    <property type="entry name" value="RADICAL_SAM"/>
    <property type="match status" value="1"/>
</dbReference>
<evidence type="ECO:0000256" key="10">
    <source>
        <dbReference type="ARBA" id="ARBA00023004"/>
    </source>
</evidence>
<feature type="binding site" evidence="12">
    <location>
        <position position="119"/>
    </location>
    <ligand>
        <name>[4Fe-4S] cluster</name>
        <dbReference type="ChEBI" id="CHEBI:49883"/>
        <note>4Fe-4S-S-AdoMet</note>
    </ligand>
</feature>
<keyword evidence="15" id="KW-1185">Reference proteome</keyword>
<feature type="domain" description="Radical SAM core" evidence="13">
    <location>
        <begin position="101"/>
        <end position="344"/>
    </location>
</feature>
<dbReference type="GO" id="GO:0000049">
    <property type="term" value="F:tRNA binding"/>
    <property type="evidence" value="ECO:0007669"/>
    <property type="project" value="UniProtKB-UniRule"/>
</dbReference>
<feature type="binding site" evidence="12">
    <location>
        <begin position="231"/>
        <end position="233"/>
    </location>
    <ligand>
        <name>S-adenosyl-L-methionine</name>
        <dbReference type="ChEBI" id="CHEBI:59789"/>
    </ligand>
</feature>
<dbReference type="InterPro" id="IPR004383">
    <property type="entry name" value="rRNA_lsu_MTrfase_RlmN/Cfr"/>
</dbReference>
<dbReference type="FunFam" id="3.20.20.70:FF:000014">
    <property type="entry name" value="Probable dual-specificity RNA methyltransferase RlmN"/>
    <property type="match status" value="1"/>
</dbReference>
<keyword evidence="3 12" id="KW-0963">Cytoplasm</keyword>
<reference evidence="14" key="1">
    <citation type="journal article" date="2014" name="Int. J. Syst. Evol. Microbiol.">
        <title>Complete genome sequence of Corynebacterium casei LMG S-19264T (=DSM 44701T), isolated from a smear-ripened cheese.</title>
        <authorList>
            <consortium name="US DOE Joint Genome Institute (JGI-PGF)"/>
            <person name="Walter F."/>
            <person name="Albersmeier A."/>
            <person name="Kalinowski J."/>
            <person name="Ruckert C."/>
        </authorList>
    </citation>
    <scope>NUCLEOTIDE SEQUENCE</scope>
    <source>
        <strain evidence="14">CGMCC 1.14988</strain>
    </source>
</reference>
<keyword evidence="12" id="KW-1015">Disulfide bond</keyword>
<reference evidence="14" key="2">
    <citation type="submission" date="2020-09" db="EMBL/GenBank/DDBJ databases">
        <authorList>
            <person name="Sun Q."/>
            <person name="Zhou Y."/>
        </authorList>
    </citation>
    <scope>NUCLEOTIDE SEQUENCE</scope>
    <source>
        <strain evidence="14">CGMCC 1.14988</strain>
    </source>
</reference>
<dbReference type="HAMAP" id="MF_01849">
    <property type="entry name" value="RNA_methyltr_RlmN"/>
    <property type="match status" value="1"/>
</dbReference>
<dbReference type="GO" id="GO:0070475">
    <property type="term" value="P:rRNA base methylation"/>
    <property type="evidence" value="ECO:0007669"/>
    <property type="project" value="UniProtKB-UniRule"/>
</dbReference>
<dbReference type="GO" id="GO:0051539">
    <property type="term" value="F:4 iron, 4 sulfur cluster binding"/>
    <property type="evidence" value="ECO:0007669"/>
    <property type="project" value="UniProtKB-UniRule"/>
</dbReference>
<keyword evidence="8 12" id="KW-0819">tRNA processing</keyword>
<gene>
    <name evidence="12 14" type="primary">rlmN</name>
    <name evidence="14" type="ORF">GCM10011354_19460</name>
</gene>
<dbReference type="GO" id="GO:0046872">
    <property type="term" value="F:metal ion binding"/>
    <property type="evidence" value="ECO:0007669"/>
    <property type="project" value="UniProtKB-KW"/>
</dbReference>
<dbReference type="PANTHER" id="PTHR30544:SF5">
    <property type="entry name" value="RADICAL SAM CORE DOMAIN-CONTAINING PROTEIN"/>
    <property type="match status" value="1"/>
</dbReference>
<evidence type="ECO:0000313" key="14">
    <source>
        <dbReference type="EMBL" id="GGI06512.1"/>
    </source>
</evidence>
<evidence type="ECO:0000256" key="4">
    <source>
        <dbReference type="ARBA" id="ARBA00022552"/>
    </source>
</evidence>
<feature type="binding site" evidence="12">
    <location>
        <position position="122"/>
    </location>
    <ligand>
        <name>[4Fe-4S] cluster</name>
        <dbReference type="ChEBI" id="CHEBI:49883"/>
        <note>4Fe-4S-S-AdoMet</note>
    </ligand>
</feature>
<dbReference type="PANTHER" id="PTHR30544">
    <property type="entry name" value="23S RRNA METHYLTRANSFERASE"/>
    <property type="match status" value="1"/>
</dbReference>
<comment type="caution">
    <text evidence="14">The sequence shown here is derived from an EMBL/GenBank/DDBJ whole genome shotgun (WGS) entry which is preliminary data.</text>
</comment>
<evidence type="ECO:0000256" key="11">
    <source>
        <dbReference type="ARBA" id="ARBA00023014"/>
    </source>
</evidence>
<organism evidence="14 15">
    <name type="scientific">Egicoccus halophilus</name>
    <dbReference type="NCBI Taxonomy" id="1670830"/>
    <lineage>
        <taxon>Bacteria</taxon>
        <taxon>Bacillati</taxon>
        <taxon>Actinomycetota</taxon>
        <taxon>Nitriliruptoria</taxon>
        <taxon>Egicoccales</taxon>
        <taxon>Egicoccaceae</taxon>
        <taxon>Egicoccus</taxon>
    </lineage>
</organism>
<dbReference type="SFLD" id="SFLDG01062">
    <property type="entry name" value="methyltransferase_(Class_A)"/>
    <property type="match status" value="1"/>
</dbReference>
<evidence type="ECO:0000256" key="3">
    <source>
        <dbReference type="ARBA" id="ARBA00022490"/>
    </source>
</evidence>
<dbReference type="InterPro" id="IPR048641">
    <property type="entry name" value="RlmN_N"/>
</dbReference>
<evidence type="ECO:0000256" key="6">
    <source>
        <dbReference type="ARBA" id="ARBA00022679"/>
    </source>
</evidence>
<feature type="binding site" evidence="12">
    <location>
        <position position="208"/>
    </location>
    <ligand>
        <name>S-adenosyl-L-methionine</name>
        <dbReference type="ChEBI" id="CHEBI:59789"/>
    </ligand>
</feature>
<dbReference type="GO" id="GO:0019843">
    <property type="term" value="F:rRNA binding"/>
    <property type="evidence" value="ECO:0007669"/>
    <property type="project" value="UniProtKB-UniRule"/>
</dbReference>
<dbReference type="CDD" id="cd01335">
    <property type="entry name" value="Radical_SAM"/>
    <property type="match status" value="1"/>
</dbReference>
<keyword evidence="9 12" id="KW-0479">Metal-binding</keyword>
<feature type="binding site" evidence="12">
    <location>
        <position position="115"/>
    </location>
    <ligand>
        <name>[4Fe-4S] cluster</name>
        <dbReference type="ChEBI" id="CHEBI:49883"/>
        <note>4Fe-4S-S-AdoMet</note>
    </ligand>
</feature>
<dbReference type="EC" id="2.1.1.192" evidence="12"/>
<dbReference type="Proteomes" id="UP000650511">
    <property type="component" value="Unassembled WGS sequence"/>
</dbReference>
<feature type="active site" description="S-methylcysteine intermediate" evidence="12">
    <location>
        <position position="350"/>
    </location>
</feature>
<accession>A0A8J3AAJ5</accession>
<protein>
    <recommendedName>
        <fullName evidence="12">Probable dual-specificity RNA methyltransferase RlmN</fullName>
        <ecNumber evidence="12">2.1.1.192</ecNumber>
    </recommendedName>
    <alternativeName>
        <fullName evidence="12">23S rRNA (adenine(2503)-C(2))-methyltransferase</fullName>
    </alternativeName>
    <alternativeName>
        <fullName evidence="12">23S rRNA m2A2503 methyltransferase</fullName>
    </alternativeName>
    <alternativeName>
        <fullName evidence="12">Ribosomal RNA large subunit methyltransferase N</fullName>
    </alternativeName>
    <alternativeName>
        <fullName evidence="12">tRNA (adenine(37)-C(2))-methyltransferase</fullName>
    </alternativeName>
    <alternativeName>
        <fullName evidence="12">tRNA m2A37 methyltransferase</fullName>
    </alternativeName>
</protein>
<comment type="catalytic activity">
    <reaction evidence="12">
        <text>adenosine(2503) in 23S rRNA + 2 reduced [2Fe-2S]-[ferredoxin] + 2 S-adenosyl-L-methionine = 2-methyladenosine(2503) in 23S rRNA + 5'-deoxyadenosine + L-methionine + 2 oxidized [2Fe-2S]-[ferredoxin] + S-adenosyl-L-homocysteine</text>
        <dbReference type="Rhea" id="RHEA:42916"/>
        <dbReference type="Rhea" id="RHEA-COMP:10000"/>
        <dbReference type="Rhea" id="RHEA-COMP:10001"/>
        <dbReference type="Rhea" id="RHEA-COMP:10152"/>
        <dbReference type="Rhea" id="RHEA-COMP:10282"/>
        <dbReference type="ChEBI" id="CHEBI:17319"/>
        <dbReference type="ChEBI" id="CHEBI:33737"/>
        <dbReference type="ChEBI" id="CHEBI:33738"/>
        <dbReference type="ChEBI" id="CHEBI:57844"/>
        <dbReference type="ChEBI" id="CHEBI:57856"/>
        <dbReference type="ChEBI" id="CHEBI:59789"/>
        <dbReference type="ChEBI" id="CHEBI:74411"/>
        <dbReference type="ChEBI" id="CHEBI:74497"/>
        <dbReference type="EC" id="2.1.1.192"/>
    </reaction>
</comment>
<keyword evidence="2 12" id="KW-0004">4Fe-4S</keyword>
<dbReference type="RefSeq" id="WP_130650504.1">
    <property type="nucleotide sequence ID" value="NZ_BMHA01000006.1"/>
</dbReference>
<evidence type="ECO:0000313" key="15">
    <source>
        <dbReference type="Proteomes" id="UP000650511"/>
    </source>
</evidence>
<dbReference type="GO" id="GO:0005737">
    <property type="term" value="C:cytoplasm"/>
    <property type="evidence" value="ECO:0007669"/>
    <property type="project" value="UniProtKB-SubCell"/>
</dbReference>
<keyword evidence="4 12" id="KW-0698">rRNA processing</keyword>
<dbReference type="SUPFAM" id="SSF102114">
    <property type="entry name" value="Radical SAM enzymes"/>
    <property type="match status" value="1"/>
</dbReference>
<evidence type="ECO:0000256" key="9">
    <source>
        <dbReference type="ARBA" id="ARBA00022723"/>
    </source>
</evidence>
<evidence type="ECO:0000256" key="12">
    <source>
        <dbReference type="HAMAP-Rule" id="MF_01849"/>
    </source>
</evidence>
<evidence type="ECO:0000256" key="5">
    <source>
        <dbReference type="ARBA" id="ARBA00022603"/>
    </source>
</evidence>
<keyword evidence="7 12" id="KW-0949">S-adenosyl-L-methionine</keyword>
<dbReference type="GO" id="GO:0030488">
    <property type="term" value="P:tRNA methylation"/>
    <property type="evidence" value="ECO:0007669"/>
    <property type="project" value="UniProtKB-UniRule"/>
</dbReference>
<dbReference type="Pfam" id="PF21016">
    <property type="entry name" value="RlmN_N"/>
    <property type="match status" value="1"/>
</dbReference>
<keyword evidence="10 12" id="KW-0408">Iron</keyword>
<evidence type="ECO:0000256" key="8">
    <source>
        <dbReference type="ARBA" id="ARBA00022694"/>
    </source>
</evidence>
<comment type="function">
    <text evidence="12">Specifically methylates position 2 of adenine 2503 in 23S rRNA and position 2 of adenine 37 in tRNAs.</text>
</comment>
<comment type="cofactor">
    <cofactor evidence="12">
        <name>[4Fe-4S] cluster</name>
        <dbReference type="ChEBI" id="CHEBI:49883"/>
    </cofactor>
    <text evidence="12">Binds 1 [4Fe-4S] cluster. The cluster is coordinated with 3 cysteines and an exchangeable S-adenosyl-L-methionine.</text>
</comment>
<dbReference type="InterPro" id="IPR040072">
    <property type="entry name" value="Methyltransferase_A"/>
</dbReference>
<keyword evidence="5 12" id="KW-0489">Methyltransferase</keyword>
<dbReference type="GO" id="GO:0070040">
    <property type="term" value="F:rRNA (adenine(2503)-C2-)-methyltransferase activity"/>
    <property type="evidence" value="ECO:0007669"/>
    <property type="project" value="UniProtKB-UniRule"/>
</dbReference>
<evidence type="ECO:0000259" key="13">
    <source>
        <dbReference type="PROSITE" id="PS51918"/>
    </source>
</evidence>
<dbReference type="InterPro" id="IPR027492">
    <property type="entry name" value="RNA_MTrfase_RlmN"/>
</dbReference>
<dbReference type="PIRSF" id="PIRSF006004">
    <property type="entry name" value="CHP00048"/>
    <property type="match status" value="1"/>
</dbReference>
<dbReference type="OrthoDB" id="9793973at2"/>
<feature type="active site" description="Proton acceptor" evidence="12">
    <location>
        <position position="95"/>
    </location>
</feature>
<keyword evidence="11 12" id="KW-0411">Iron-sulfur</keyword>